<accession>A0A0A2F732</accession>
<feature type="transmembrane region" description="Helical" evidence="1">
    <location>
        <begin position="12"/>
        <end position="29"/>
    </location>
</feature>
<feature type="transmembrane region" description="Helical" evidence="1">
    <location>
        <begin position="188"/>
        <end position="218"/>
    </location>
</feature>
<name>A0A0A2F732_9PORP</name>
<organism evidence="2 3">
    <name type="scientific">Porphyromonas gulae</name>
    <dbReference type="NCBI Taxonomy" id="111105"/>
    <lineage>
        <taxon>Bacteria</taxon>
        <taxon>Pseudomonadati</taxon>
        <taxon>Bacteroidota</taxon>
        <taxon>Bacteroidia</taxon>
        <taxon>Bacteroidales</taxon>
        <taxon>Porphyromonadaceae</taxon>
        <taxon>Porphyromonas</taxon>
    </lineage>
</organism>
<comment type="caution">
    <text evidence="2">The sequence shown here is derived from an EMBL/GenBank/DDBJ whole genome shotgun (WGS) entry which is preliminary data.</text>
</comment>
<feature type="transmembrane region" description="Helical" evidence="1">
    <location>
        <begin position="358"/>
        <end position="382"/>
    </location>
</feature>
<dbReference type="AlphaFoldDB" id="A0A0A2F732"/>
<feature type="transmembrane region" description="Helical" evidence="1">
    <location>
        <begin position="158"/>
        <end position="176"/>
    </location>
</feature>
<feature type="transmembrane region" description="Helical" evidence="1">
    <location>
        <begin position="78"/>
        <end position="103"/>
    </location>
</feature>
<gene>
    <name evidence="2" type="ORF">HR08_03290</name>
</gene>
<feature type="transmembrane region" description="Helical" evidence="1">
    <location>
        <begin position="313"/>
        <end position="346"/>
    </location>
</feature>
<feature type="transmembrane region" description="Helical" evidence="1">
    <location>
        <begin position="261"/>
        <end position="288"/>
    </location>
</feature>
<dbReference type="PANTHER" id="PTHR16214:SF3">
    <property type="entry name" value="TRANSMEMBRANE PROTEIN 260"/>
    <property type="match status" value="1"/>
</dbReference>
<feature type="transmembrane region" description="Helical" evidence="1">
    <location>
        <begin position="593"/>
        <end position="611"/>
    </location>
</feature>
<dbReference type="STRING" id="111105.HR09_06340"/>
<proteinExistence type="predicted"/>
<evidence type="ECO:0000313" key="2">
    <source>
        <dbReference type="EMBL" id="KGN86813.1"/>
    </source>
</evidence>
<protein>
    <submittedName>
        <fullName evidence="2">Membrane protein</fullName>
    </submittedName>
</protein>
<sequence>MEWKRFRFLNNVVGWGVFAVAAIVYLMTIEPTASLWDCAEFIVCVNKLEIGHPPGAPFFMLVYNIISHFTSDPSQVAWLANATSALASAFTILFLFWTITHLVRRVLVPTVRNVSGLEEPSRKISVPRVITILGSGVVGALAYTFSDTFWFSAVEAEVYALSSFFTAAVFWLMLKWEERADNLRSDRWLVLIAYLMGLSIGVHLLNLLCIPAMALVYYYRRASKPTGKGALLALLASFALIGVMMFGVIQGIPKVAGVFDVFAVNTLGFSFNSGLYFYFFLLAAILIWSVKETYSVQAEGDKKGTTKSMRMRFAVLLSVVLMGIPFIGNGILLGIVLTLVIAYWLFASKRLNVRFLHTALMSMLVILVGFSSYGVILVRAVANPPMNENAPSNAFSLRSYLAREQYGSTPLIYGPSFASQPVGLKDGQEVTGPSPKTNPTDKDRYETLYTQREYEYGDGSMMLFPRVYSTTDGHPQSYNIWMGRSETDASMPTFGENLKFFFNYQVNYMYWRYFLWNFSGRQNDLQGDGGLLRGNAVTGIPFIDKILIGPTDDMPDFMAKNRGHNVYYMLPLLLGLIGISFQLLRKEKGAQSFWITFFLFFMTGLAIVLYLNQTPGQPRERDYAYAGSFYAFCIWIGFGVAGLVDFLRRAKLSHATAATIATAAAVLVPIQMAGQNWDDHDRSGRYVGRDFGANYLESCDPNAVIFTYGDNDTFPLWYAQEVEGIRTDVRVSNLSYLGADWYVRQMKQQAYQSDPLPLKNMNESFISRNAFVRIDPNYSPRDPELNFRSLPGSGFTADGKPVMMLSEAMKIATRPVTYGNGVMPSENLYLPVDSQALGQAFGDSAKVHVRRTIDLSLAGKGILSLADLSVLDLIANNEWKRPIYWAITSPSNSFSNLPDYLRQTGMANQFVPFKARRVGDNIDVEKTYTNVMTKFRFGGANNPKVYFDADIRNSTNTYRVAVFSPLAKALLERGDTVRARKVLTKCLQEISPEVVPYDYRSLVLAQTLYDADMVADADRIVKAVAGSSMRTLNWFFRLSESKFMQMLSEGEIDQEMNTVATALRLSTAYDSKVLDEYLPVFQNYYKVLYADQQGNSKPQ</sequence>
<dbReference type="Proteomes" id="UP000030130">
    <property type="component" value="Unassembled WGS sequence"/>
</dbReference>
<evidence type="ECO:0000313" key="3">
    <source>
        <dbReference type="Proteomes" id="UP000030130"/>
    </source>
</evidence>
<dbReference type="Pfam" id="PF11028">
    <property type="entry name" value="TMEM260-like"/>
    <property type="match status" value="1"/>
</dbReference>
<keyword evidence="1" id="KW-1133">Transmembrane helix</keyword>
<dbReference type="InterPro" id="IPR052724">
    <property type="entry name" value="GT117_domain-containing"/>
</dbReference>
<dbReference type="PANTHER" id="PTHR16214">
    <property type="entry name" value="TRANSMEMBRANE PROTEIN 260"/>
    <property type="match status" value="1"/>
</dbReference>
<keyword evidence="1" id="KW-0812">Transmembrane</keyword>
<feature type="transmembrane region" description="Helical" evidence="1">
    <location>
        <begin position="566"/>
        <end position="584"/>
    </location>
</feature>
<evidence type="ECO:0000256" key="1">
    <source>
        <dbReference type="SAM" id="Phobius"/>
    </source>
</evidence>
<feature type="transmembrane region" description="Helical" evidence="1">
    <location>
        <begin position="230"/>
        <end position="249"/>
    </location>
</feature>
<dbReference type="eggNOG" id="COG1287">
    <property type="taxonomic scope" value="Bacteria"/>
</dbReference>
<dbReference type="EMBL" id="JRAI01000028">
    <property type="protein sequence ID" value="KGN86813.1"/>
    <property type="molecule type" value="Genomic_DNA"/>
</dbReference>
<dbReference type="RefSeq" id="WP_039420471.1">
    <property type="nucleotide sequence ID" value="NZ_JRAI01000028.1"/>
</dbReference>
<reference evidence="2 3" key="1">
    <citation type="submission" date="2014-08" db="EMBL/GenBank/DDBJ databases">
        <title>Porphyromonas gulae strain:COT-052_OH1451 Genome sequencing.</title>
        <authorList>
            <person name="Wallis C."/>
            <person name="Deusch O."/>
            <person name="O'Flynn C."/>
            <person name="Davis I."/>
            <person name="Jospin G."/>
            <person name="Darling A.E."/>
            <person name="Coil D.A."/>
            <person name="Alexiev A."/>
            <person name="Horsfall A."/>
            <person name="Kirkwood N."/>
            <person name="Harris S."/>
            <person name="Eisen J.A."/>
        </authorList>
    </citation>
    <scope>NUCLEOTIDE SEQUENCE [LARGE SCALE GENOMIC DNA]</scope>
    <source>
        <strain evidence="3">COT-052 OH1451</strain>
    </source>
</reference>
<feature type="transmembrane region" description="Helical" evidence="1">
    <location>
        <begin position="124"/>
        <end position="146"/>
    </location>
</feature>
<dbReference type="InterPro" id="IPR021280">
    <property type="entry name" value="TMEM260-like"/>
</dbReference>
<feature type="transmembrane region" description="Helical" evidence="1">
    <location>
        <begin position="623"/>
        <end position="644"/>
    </location>
</feature>
<keyword evidence="1" id="KW-0472">Membrane</keyword>
<dbReference type="OrthoDB" id="9807602at2"/>